<dbReference type="GO" id="GO:0005524">
    <property type="term" value="F:ATP binding"/>
    <property type="evidence" value="ECO:0007669"/>
    <property type="project" value="UniProtKB-KW"/>
</dbReference>
<dbReference type="Gene3D" id="3.40.50.300">
    <property type="entry name" value="P-loop containing nucleotide triphosphate hydrolases"/>
    <property type="match status" value="1"/>
</dbReference>
<dbReference type="EMBL" id="BAFC01000117">
    <property type="protein sequence ID" value="GAB41102.1"/>
    <property type="molecule type" value="Genomic_DNA"/>
</dbReference>
<name>H5U5U4_9ACTN</name>
<feature type="domain" description="ABC transporter" evidence="5">
    <location>
        <begin position="20"/>
        <end position="255"/>
    </location>
</feature>
<evidence type="ECO:0000256" key="1">
    <source>
        <dbReference type="ARBA" id="ARBA00022448"/>
    </source>
</evidence>
<dbReference type="InterPro" id="IPR003593">
    <property type="entry name" value="AAA+_ATPase"/>
</dbReference>
<comment type="caution">
    <text evidence="6">The sequence shown here is derived from an EMBL/GenBank/DDBJ whole genome shotgun (WGS) entry which is preliminary data.</text>
</comment>
<evidence type="ECO:0000259" key="5">
    <source>
        <dbReference type="PROSITE" id="PS50893"/>
    </source>
</evidence>
<proteinExistence type="predicted"/>
<accession>H5U5U4</accession>
<dbReference type="CDD" id="cd03293">
    <property type="entry name" value="ABC_NrtD_SsuB_transporters"/>
    <property type="match status" value="1"/>
</dbReference>
<dbReference type="SUPFAM" id="SSF52540">
    <property type="entry name" value="P-loop containing nucleoside triphosphate hydrolases"/>
    <property type="match status" value="1"/>
</dbReference>
<dbReference type="GO" id="GO:0016887">
    <property type="term" value="F:ATP hydrolysis activity"/>
    <property type="evidence" value="ECO:0007669"/>
    <property type="project" value="InterPro"/>
</dbReference>
<evidence type="ECO:0000256" key="4">
    <source>
        <dbReference type="SAM" id="MobiDB-lite"/>
    </source>
</evidence>
<dbReference type="Pfam" id="PF00005">
    <property type="entry name" value="ABC_tran"/>
    <property type="match status" value="1"/>
</dbReference>
<keyword evidence="7" id="KW-1185">Reference proteome</keyword>
<sequence length="304" mass="32279">MTSAQGATSRASERPPGTGIDISGLTKTFTSRSVRGTNTVTALSDVSLKTSEGSFLSLLGPSGCGKSTVLRILAGLEEPTSGTALMNGQSPTELQRDHSLGIAFQDSALLPWRTVESNIRLPLQVGHMPSDDALVSDLIELVGLTGFEKAKPAMLSGGMRQRVSIARALVVRPTALLLDEPFGALDDMTRQRLNIELLRIWTEKPATTLMVTHGIAEAVFLSDVVAVMSPRPGRVVEMVPVDLPRPRVPEMMRTPEFHALHDHLSGLLFGGKAADGPAKSAEPEPDRDVPDTADADAISEATSG</sequence>
<keyword evidence="1" id="KW-0813">Transport</keyword>
<dbReference type="PANTHER" id="PTHR42788">
    <property type="entry name" value="TAURINE IMPORT ATP-BINDING PROTEIN-RELATED"/>
    <property type="match status" value="1"/>
</dbReference>
<feature type="region of interest" description="Disordered" evidence="4">
    <location>
        <begin position="271"/>
        <end position="304"/>
    </location>
</feature>
<dbReference type="PROSITE" id="PS00211">
    <property type="entry name" value="ABC_TRANSPORTER_1"/>
    <property type="match status" value="1"/>
</dbReference>
<feature type="compositionally biased region" description="Basic and acidic residues" evidence="4">
    <location>
        <begin position="281"/>
        <end position="290"/>
    </location>
</feature>
<dbReference type="InterPro" id="IPR027417">
    <property type="entry name" value="P-loop_NTPase"/>
</dbReference>
<dbReference type="eggNOG" id="COG1116">
    <property type="taxonomic scope" value="Bacteria"/>
</dbReference>
<keyword evidence="3 6" id="KW-0067">ATP-binding</keyword>
<organism evidence="6 7">
    <name type="scientific">Gordonia sputi NBRC 100414</name>
    <dbReference type="NCBI Taxonomy" id="1089453"/>
    <lineage>
        <taxon>Bacteria</taxon>
        <taxon>Bacillati</taxon>
        <taxon>Actinomycetota</taxon>
        <taxon>Actinomycetes</taxon>
        <taxon>Mycobacteriales</taxon>
        <taxon>Gordoniaceae</taxon>
        <taxon>Gordonia</taxon>
    </lineage>
</organism>
<evidence type="ECO:0000256" key="3">
    <source>
        <dbReference type="ARBA" id="ARBA00022840"/>
    </source>
</evidence>
<dbReference type="RefSeq" id="WP_005208333.1">
    <property type="nucleotide sequence ID" value="NZ_BAFC01000117.1"/>
</dbReference>
<evidence type="ECO:0000313" key="6">
    <source>
        <dbReference type="EMBL" id="GAB41102.1"/>
    </source>
</evidence>
<keyword evidence="2" id="KW-0547">Nucleotide-binding</keyword>
<dbReference type="Proteomes" id="UP000005845">
    <property type="component" value="Unassembled WGS sequence"/>
</dbReference>
<dbReference type="InterPro" id="IPR017871">
    <property type="entry name" value="ABC_transporter-like_CS"/>
</dbReference>
<feature type="compositionally biased region" description="Polar residues" evidence="4">
    <location>
        <begin position="1"/>
        <end position="10"/>
    </location>
</feature>
<reference evidence="6 7" key="1">
    <citation type="submission" date="2012-02" db="EMBL/GenBank/DDBJ databases">
        <title>Whole genome shotgun sequence of Gordonia sputi NBRC 100414.</title>
        <authorList>
            <person name="Yoshida I."/>
            <person name="Hosoyama A."/>
            <person name="Tsuchikane K."/>
            <person name="Katsumata H."/>
            <person name="Yamazaki S."/>
            <person name="Fujita N."/>
        </authorList>
    </citation>
    <scope>NUCLEOTIDE SEQUENCE [LARGE SCALE GENOMIC DNA]</scope>
    <source>
        <strain evidence="6 7">NBRC 100414</strain>
    </source>
</reference>
<protein>
    <submittedName>
        <fullName evidence="6">Putative ABC transporter ATP-binding protein</fullName>
    </submittedName>
</protein>
<dbReference type="AlphaFoldDB" id="H5U5U4"/>
<dbReference type="InterPro" id="IPR003439">
    <property type="entry name" value="ABC_transporter-like_ATP-bd"/>
</dbReference>
<dbReference type="PROSITE" id="PS50893">
    <property type="entry name" value="ABC_TRANSPORTER_2"/>
    <property type="match status" value="1"/>
</dbReference>
<evidence type="ECO:0000256" key="2">
    <source>
        <dbReference type="ARBA" id="ARBA00022741"/>
    </source>
</evidence>
<evidence type="ECO:0000313" key="7">
    <source>
        <dbReference type="Proteomes" id="UP000005845"/>
    </source>
</evidence>
<dbReference type="PANTHER" id="PTHR42788:SF20">
    <property type="entry name" value="ABC TRANSPORTER ATP-BINDING PROTEIN"/>
    <property type="match status" value="1"/>
</dbReference>
<gene>
    <name evidence="6" type="ORF">GOSPT_119_00530</name>
</gene>
<dbReference type="InterPro" id="IPR050166">
    <property type="entry name" value="ABC_transporter_ATP-bind"/>
</dbReference>
<dbReference type="SMART" id="SM00382">
    <property type="entry name" value="AAA"/>
    <property type="match status" value="1"/>
</dbReference>
<feature type="region of interest" description="Disordered" evidence="4">
    <location>
        <begin position="1"/>
        <end position="24"/>
    </location>
</feature>